<evidence type="ECO:0000313" key="2">
    <source>
        <dbReference type="Proteomes" id="UP000035680"/>
    </source>
</evidence>
<proteinExistence type="predicted"/>
<dbReference type="PANTHER" id="PTHR23122">
    <property type="entry name" value="MEMBRANE-ASSOCIATED GUANYLATE KINASE MAGUK"/>
    <property type="match status" value="1"/>
</dbReference>
<keyword evidence="2" id="KW-1185">Reference proteome</keyword>
<dbReference type="Proteomes" id="UP000035680">
    <property type="component" value="Unassembled WGS sequence"/>
</dbReference>
<accession>A0A0K0FP85</accession>
<name>A0A0K0FP85_STRVS</name>
<dbReference type="SUPFAM" id="SSF50156">
    <property type="entry name" value="PDZ domain-like"/>
    <property type="match status" value="1"/>
</dbReference>
<dbReference type="AlphaFoldDB" id="A0A0K0FP85"/>
<dbReference type="InterPro" id="IPR036034">
    <property type="entry name" value="PDZ_sf"/>
</dbReference>
<evidence type="ECO:0000259" key="1">
    <source>
        <dbReference type="PROSITE" id="PS50106"/>
    </source>
</evidence>
<dbReference type="WBParaSite" id="SVE_1093700.1">
    <property type="protein sequence ID" value="SVE_1093700.1"/>
    <property type="gene ID" value="SVE_1093700"/>
</dbReference>
<reference evidence="3" key="2">
    <citation type="submission" date="2015-08" db="UniProtKB">
        <authorList>
            <consortium name="WormBaseParasite"/>
        </authorList>
    </citation>
    <scope>IDENTIFICATION</scope>
</reference>
<protein>
    <submittedName>
        <fullName evidence="3">PDZ domain-containing protein</fullName>
    </submittedName>
</protein>
<dbReference type="Gene3D" id="2.30.30.40">
    <property type="entry name" value="SH3 Domains"/>
    <property type="match status" value="1"/>
</dbReference>
<dbReference type="Pfam" id="PF00595">
    <property type="entry name" value="PDZ"/>
    <property type="match status" value="1"/>
</dbReference>
<dbReference type="InterPro" id="IPR036028">
    <property type="entry name" value="SH3-like_dom_sf"/>
</dbReference>
<dbReference type="InterPro" id="IPR001478">
    <property type="entry name" value="PDZ"/>
</dbReference>
<dbReference type="Gene3D" id="2.30.42.10">
    <property type="match status" value="1"/>
</dbReference>
<evidence type="ECO:0000313" key="3">
    <source>
        <dbReference type="WBParaSite" id="SVE_1093700.1"/>
    </source>
</evidence>
<dbReference type="InterPro" id="IPR050716">
    <property type="entry name" value="MAGUK"/>
</dbReference>
<dbReference type="STRING" id="75913.A0A0K0FP85"/>
<feature type="domain" description="PDZ" evidence="1">
    <location>
        <begin position="100"/>
        <end position="150"/>
    </location>
</feature>
<organism evidence="2 3">
    <name type="scientific">Strongyloides venezuelensis</name>
    <name type="common">Threadworm</name>
    <dbReference type="NCBI Taxonomy" id="75913"/>
    <lineage>
        <taxon>Eukaryota</taxon>
        <taxon>Metazoa</taxon>
        <taxon>Ecdysozoa</taxon>
        <taxon>Nematoda</taxon>
        <taxon>Chromadorea</taxon>
        <taxon>Rhabditida</taxon>
        <taxon>Tylenchina</taxon>
        <taxon>Panagrolaimomorpha</taxon>
        <taxon>Strongyloidoidea</taxon>
        <taxon>Strongyloididae</taxon>
        <taxon>Strongyloides</taxon>
    </lineage>
</organism>
<dbReference type="SUPFAM" id="SSF50044">
    <property type="entry name" value="SH3-domain"/>
    <property type="match status" value="1"/>
</dbReference>
<reference evidence="2" key="1">
    <citation type="submission" date="2014-07" db="EMBL/GenBank/DDBJ databases">
        <authorList>
            <person name="Martin A.A"/>
            <person name="De Silva N."/>
        </authorList>
    </citation>
    <scope>NUCLEOTIDE SEQUENCE</scope>
</reference>
<dbReference type="PROSITE" id="PS50106">
    <property type="entry name" value="PDZ"/>
    <property type="match status" value="1"/>
</dbReference>
<sequence>MKVKAINCTSSDMHEKLANSIVSMRDFRESSPTMYDNLIITTSASSSNSESTSEFKCLLEKPWIKEYLKCSENVCKNVCSEKLPDTPFEVDDNEEIAVKYVKLIKQSEPLGATIKCKTDGRIVISRIMGDGVAVKSGVIQISDSIFGINDILRAIVGYNGRNDPNHPVPEAAISFERGGILEILVTDVPMWLQVANLGNVSLVSITSMIKKKNDNF</sequence>